<comment type="caution">
    <text evidence="1">The sequence shown here is derived from an EMBL/GenBank/DDBJ whole genome shotgun (WGS) entry which is preliminary data.</text>
</comment>
<reference evidence="1" key="1">
    <citation type="journal article" date="2015" name="Nature">
        <title>Complex archaea that bridge the gap between prokaryotes and eukaryotes.</title>
        <authorList>
            <person name="Spang A."/>
            <person name="Saw J.H."/>
            <person name="Jorgensen S.L."/>
            <person name="Zaremba-Niedzwiedzka K."/>
            <person name="Martijn J."/>
            <person name="Lind A.E."/>
            <person name="van Eijk R."/>
            <person name="Schleper C."/>
            <person name="Guy L."/>
            <person name="Ettema T.J."/>
        </authorList>
    </citation>
    <scope>NUCLEOTIDE SEQUENCE</scope>
</reference>
<accession>A0A0F9MYZ0</accession>
<name>A0A0F9MYZ0_9ZZZZ</name>
<proteinExistence type="predicted"/>
<organism evidence="1">
    <name type="scientific">marine sediment metagenome</name>
    <dbReference type="NCBI Taxonomy" id="412755"/>
    <lineage>
        <taxon>unclassified sequences</taxon>
        <taxon>metagenomes</taxon>
        <taxon>ecological metagenomes</taxon>
    </lineage>
</organism>
<sequence length="178" mass="19792">MIEANPIELHPAWRQALAGFHEQGFEAGDLVGFDWLYEAFKITRPGPATRYEDAKKAELAFVAAMEPFRGALLREHQIALDNVRGQGYRIVPPPEQTEWAETAGLREAKRALGKMGHRLSFVDMRQLNAAERRANADALTRYAMLAGLTKRIEKVRREPEAVLAADEAARAIGGPNDA</sequence>
<dbReference type="EMBL" id="LAZR01004021">
    <property type="protein sequence ID" value="KKN12545.1"/>
    <property type="molecule type" value="Genomic_DNA"/>
</dbReference>
<gene>
    <name evidence="1" type="ORF">LCGC14_1015310</name>
</gene>
<dbReference type="AlphaFoldDB" id="A0A0F9MYZ0"/>
<protein>
    <submittedName>
        <fullName evidence="1">Uncharacterized protein</fullName>
    </submittedName>
</protein>
<evidence type="ECO:0000313" key="1">
    <source>
        <dbReference type="EMBL" id="KKN12545.1"/>
    </source>
</evidence>